<keyword evidence="1" id="KW-1133">Transmembrane helix</keyword>
<dbReference type="InterPro" id="IPR013767">
    <property type="entry name" value="PAS_fold"/>
</dbReference>
<dbReference type="PROSITE" id="PS50113">
    <property type="entry name" value="PAC"/>
    <property type="match status" value="2"/>
</dbReference>
<dbReference type="SUPFAM" id="SSF55785">
    <property type="entry name" value="PYP-like sensor domain (PAS domain)"/>
    <property type="match status" value="5"/>
</dbReference>
<feature type="domain" description="PAS" evidence="2">
    <location>
        <begin position="588"/>
        <end position="656"/>
    </location>
</feature>
<keyword evidence="1" id="KW-0472">Membrane</keyword>
<feature type="domain" description="EAL" evidence="4">
    <location>
        <begin position="1018"/>
        <end position="1273"/>
    </location>
</feature>
<evidence type="ECO:0000259" key="2">
    <source>
        <dbReference type="PROSITE" id="PS50112"/>
    </source>
</evidence>
<dbReference type="EMBL" id="FNHP01000001">
    <property type="protein sequence ID" value="SDL98917.1"/>
    <property type="molecule type" value="Genomic_DNA"/>
</dbReference>
<dbReference type="InterPro" id="IPR052155">
    <property type="entry name" value="Biofilm_reg_signaling"/>
</dbReference>
<feature type="transmembrane region" description="Helical" evidence="1">
    <location>
        <begin position="68"/>
        <end position="94"/>
    </location>
</feature>
<dbReference type="SMART" id="SM00091">
    <property type="entry name" value="PAS"/>
    <property type="match status" value="4"/>
</dbReference>
<evidence type="ECO:0000313" key="6">
    <source>
        <dbReference type="EMBL" id="SDL98917.1"/>
    </source>
</evidence>
<dbReference type="SMART" id="SM00052">
    <property type="entry name" value="EAL"/>
    <property type="match status" value="1"/>
</dbReference>
<dbReference type="Pfam" id="PF00989">
    <property type="entry name" value="PAS"/>
    <property type="match status" value="2"/>
</dbReference>
<dbReference type="Gene3D" id="3.20.20.450">
    <property type="entry name" value="EAL domain"/>
    <property type="match status" value="1"/>
</dbReference>
<dbReference type="InterPro" id="IPR000014">
    <property type="entry name" value="PAS"/>
</dbReference>
<sequence length="1296" mass="142145">MSGLFAFSGVVHLLLIALLAIVPRGLLLHPGLRARLALGMLCGLASLVIASLVDTGMEGAISPLHPSLVASAAYMTGALPGLLAAVLALAGQWWLPTADWTGAALLALGSWASGLAWRLARGRGWAVSWGGVLGLALTLPLMLAAWLAVSTPASGTLLDALARDEPWRYALGVIVLCGGARLLRGQALSLSALGRREEELVSALRAPGGGRWEWDVPAQRLSYGGRLYRRFGLPDSPEDAGTLAQLALRSRACRRWSHERHHPEDLRRLAPYLRRVLDGQEPQVSAEYRMRDDQGRWRWLVSRGHAVERAPDGRVLRLSGMDLDVTEQRELHDSLRSAEAQYGTIYQTLPDAAGMVRLPDACILDVNPAFERLLGLPRTQIVGHTASELGLWAQEEERLRLRQALAEQGEVRSMPVTLGRSGGTVPGLLSVRRVRLDDGECMVFVFHDRTQEQLVREQLLASNSLLRQAGRMTRMGVWEDSPGGAGAHWSDVCYDLHGVPPGQPVPRDYVERFVAPEWRERVRALLLQCVHQRLPWRLELQIVRADGRRLWVRAHGEPVLEAGRVVRLRGVIQDIDAMRRATEGMRASEERLARLFQMLPTPMGFSRRSDGVYLDVNPAWEQLTGFSPERSVGQSSITLGICTPQERERMLQAAERGECSAYEMEISIASGERRTVLQSLTPVDLLGEQCWLFTLMDITGRQQQEQRVREREDLLSLTIAAASLGLWDWDLEAGTITGDERWRAMLGLDAQVARAEPWTVVLSSEDTGAVAAELARHLDEPAQPFDVTCQPATPGAAPRWIRYLGTVVAWTDAGAPQRMVGTAIDVTSQRTQEQQLERMALYDALTGLPNRVLLERRLRAGMLAARTRGQRLGVGYLDLDGFKPINDRLGHAVGDRLLVQVAERLQAALRPGDSVARLGGDEFVILLPGLQGAHECERQLQALMQRIAAPYPLAGESAQVTASIGYTLFPDEGTEADADADADILLRHADQAMYAAKQAGRNRLHAFDAAQARARLERQAQGARLLQALQDGELALYLQPKVDMRLGRVVGAEALARWQHPQNGVLAPAHFLHLLDGHSELQALFGEWVVDTALALIAALISDGLPLPVSINITPEHLQRPGFAQWLLSRMALHPEVPAALLHLELTESAALYDIAHAARELAEVRAHGVGVSFDDFGTGYSSLSYLRRLPMDHLKLDRSFVAGMLHDAGDRAIVRGVIGLGRSFGCETVAEGVETVEQGSMLLRMGCRLAQGYCIARPMPAGQFGAWARGWQAPAQWLQAVPADDDLPGQRLAGP</sequence>
<keyword evidence="1" id="KW-0812">Transmembrane</keyword>
<proteinExistence type="predicted"/>
<dbReference type="Gene3D" id="2.10.70.100">
    <property type="match status" value="1"/>
</dbReference>
<evidence type="ECO:0000313" key="7">
    <source>
        <dbReference type="Proteomes" id="UP000198552"/>
    </source>
</evidence>
<dbReference type="PROSITE" id="PS50887">
    <property type="entry name" value="GGDEF"/>
    <property type="match status" value="1"/>
</dbReference>
<feature type="transmembrane region" description="Helical" evidence="1">
    <location>
        <begin position="36"/>
        <end position="56"/>
    </location>
</feature>
<dbReference type="InterPro" id="IPR029787">
    <property type="entry name" value="Nucleotide_cyclase"/>
</dbReference>
<dbReference type="PROSITE" id="PS50883">
    <property type="entry name" value="EAL"/>
    <property type="match status" value="1"/>
</dbReference>
<dbReference type="CDD" id="cd01949">
    <property type="entry name" value="GGDEF"/>
    <property type="match status" value="1"/>
</dbReference>
<dbReference type="InterPro" id="IPR013655">
    <property type="entry name" value="PAS_fold_3"/>
</dbReference>
<dbReference type="InterPro" id="IPR043128">
    <property type="entry name" value="Rev_trsase/Diguanyl_cyclase"/>
</dbReference>
<gene>
    <name evidence="6" type="ORF">SAMN05428957_101456</name>
</gene>
<dbReference type="PROSITE" id="PS50112">
    <property type="entry name" value="PAS"/>
    <property type="match status" value="2"/>
</dbReference>
<dbReference type="STRING" id="1527607.SAMN05428957_101456"/>
<dbReference type="GO" id="GO:0003824">
    <property type="term" value="F:catalytic activity"/>
    <property type="evidence" value="ECO:0007669"/>
    <property type="project" value="UniProtKB-ARBA"/>
</dbReference>
<dbReference type="NCBIfam" id="TIGR00254">
    <property type="entry name" value="GGDEF"/>
    <property type="match status" value="1"/>
</dbReference>
<name>A0A1G9PL30_9BURK</name>
<dbReference type="Gene3D" id="3.30.450.20">
    <property type="entry name" value="PAS domain"/>
    <property type="match status" value="5"/>
</dbReference>
<protein>
    <submittedName>
        <fullName evidence="6">Diguanylate cyclase/phosphodiesterase with PAS/PAC sensor(S)</fullName>
    </submittedName>
</protein>
<dbReference type="OrthoDB" id="9813903at2"/>
<dbReference type="PANTHER" id="PTHR44757:SF2">
    <property type="entry name" value="BIOFILM ARCHITECTURE MAINTENANCE PROTEIN MBAA"/>
    <property type="match status" value="1"/>
</dbReference>
<dbReference type="SMART" id="SM00086">
    <property type="entry name" value="PAC"/>
    <property type="match status" value="4"/>
</dbReference>
<dbReference type="SUPFAM" id="SSF141868">
    <property type="entry name" value="EAL domain-like"/>
    <property type="match status" value="1"/>
</dbReference>
<dbReference type="InterPro" id="IPR001610">
    <property type="entry name" value="PAC"/>
</dbReference>
<dbReference type="InterPro" id="IPR000700">
    <property type="entry name" value="PAS-assoc_C"/>
</dbReference>
<dbReference type="SUPFAM" id="SSF55073">
    <property type="entry name" value="Nucleotide cyclase"/>
    <property type="match status" value="1"/>
</dbReference>
<reference evidence="7" key="1">
    <citation type="submission" date="2016-10" db="EMBL/GenBank/DDBJ databases">
        <authorList>
            <person name="Varghese N."/>
            <person name="Submissions S."/>
        </authorList>
    </citation>
    <scope>NUCLEOTIDE SEQUENCE [LARGE SCALE GENOMIC DNA]</scope>
    <source>
        <strain evidence="7">EPL6</strain>
    </source>
</reference>
<accession>A0A1G9PL30</accession>
<dbReference type="GO" id="GO:0006355">
    <property type="term" value="P:regulation of DNA-templated transcription"/>
    <property type="evidence" value="ECO:0007669"/>
    <property type="project" value="InterPro"/>
</dbReference>
<dbReference type="Pfam" id="PF08447">
    <property type="entry name" value="PAS_3"/>
    <property type="match status" value="2"/>
</dbReference>
<feature type="domain" description="GGDEF" evidence="5">
    <location>
        <begin position="870"/>
        <end position="1009"/>
    </location>
</feature>
<dbReference type="InterPro" id="IPR000160">
    <property type="entry name" value="GGDEF_dom"/>
</dbReference>
<dbReference type="PANTHER" id="PTHR44757">
    <property type="entry name" value="DIGUANYLATE CYCLASE DGCP"/>
    <property type="match status" value="1"/>
</dbReference>
<dbReference type="SMART" id="SM00267">
    <property type="entry name" value="GGDEF"/>
    <property type="match status" value="1"/>
</dbReference>
<dbReference type="CDD" id="cd00130">
    <property type="entry name" value="PAS"/>
    <property type="match status" value="3"/>
</dbReference>
<organism evidence="6 7">
    <name type="scientific">Oryzisolibacter propanilivorax</name>
    <dbReference type="NCBI Taxonomy" id="1527607"/>
    <lineage>
        <taxon>Bacteria</taxon>
        <taxon>Pseudomonadati</taxon>
        <taxon>Pseudomonadota</taxon>
        <taxon>Betaproteobacteria</taxon>
        <taxon>Burkholderiales</taxon>
        <taxon>Comamonadaceae</taxon>
        <taxon>Oryzisolibacter</taxon>
    </lineage>
</organism>
<dbReference type="FunFam" id="3.30.70.270:FF:000001">
    <property type="entry name" value="Diguanylate cyclase domain protein"/>
    <property type="match status" value="1"/>
</dbReference>
<keyword evidence="7" id="KW-1185">Reference proteome</keyword>
<dbReference type="Gene3D" id="3.30.70.270">
    <property type="match status" value="1"/>
</dbReference>
<feature type="transmembrane region" description="Helical" evidence="1">
    <location>
        <begin position="127"/>
        <end position="147"/>
    </location>
</feature>
<evidence type="ECO:0000256" key="1">
    <source>
        <dbReference type="SAM" id="Phobius"/>
    </source>
</evidence>
<dbReference type="NCBIfam" id="TIGR00229">
    <property type="entry name" value="sensory_box"/>
    <property type="match status" value="3"/>
</dbReference>
<evidence type="ECO:0000259" key="5">
    <source>
        <dbReference type="PROSITE" id="PS50887"/>
    </source>
</evidence>
<dbReference type="Proteomes" id="UP000198552">
    <property type="component" value="Unassembled WGS sequence"/>
</dbReference>
<dbReference type="CDD" id="cd01948">
    <property type="entry name" value="EAL"/>
    <property type="match status" value="1"/>
</dbReference>
<evidence type="ECO:0000259" key="3">
    <source>
        <dbReference type="PROSITE" id="PS50113"/>
    </source>
</evidence>
<dbReference type="InterPro" id="IPR001633">
    <property type="entry name" value="EAL_dom"/>
</dbReference>
<feature type="domain" description="PAC" evidence="3">
    <location>
        <begin position="536"/>
        <end position="587"/>
    </location>
</feature>
<feature type="domain" description="PAS" evidence="2">
    <location>
        <begin position="338"/>
        <end position="405"/>
    </location>
</feature>
<dbReference type="Pfam" id="PF00563">
    <property type="entry name" value="EAL"/>
    <property type="match status" value="1"/>
</dbReference>
<evidence type="ECO:0000259" key="4">
    <source>
        <dbReference type="PROSITE" id="PS50883"/>
    </source>
</evidence>
<feature type="domain" description="PAC" evidence="3">
    <location>
        <begin position="284"/>
        <end position="337"/>
    </location>
</feature>
<dbReference type="Pfam" id="PF00990">
    <property type="entry name" value="GGDEF"/>
    <property type="match status" value="1"/>
</dbReference>
<dbReference type="InterPro" id="IPR035965">
    <property type="entry name" value="PAS-like_dom_sf"/>
</dbReference>
<dbReference type="InterPro" id="IPR035919">
    <property type="entry name" value="EAL_sf"/>
</dbReference>
<dbReference type="RefSeq" id="WP_091566183.1">
    <property type="nucleotide sequence ID" value="NZ_FNHP01000001.1"/>
</dbReference>